<dbReference type="GO" id="GO:0005737">
    <property type="term" value="C:cytoplasm"/>
    <property type="evidence" value="ECO:0007669"/>
    <property type="project" value="UniProtKB-SubCell"/>
</dbReference>
<evidence type="ECO:0000256" key="9">
    <source>
        <dbReference type="RuleBase" id="RU004480"/>
    </source>
</evidence>
<dbReference type="InterPro" id="IPR022313">
    <property type="entry name" value="Phe/His_NH3-lyase_AS"/>
</dbReference>
<keyword evidence="12" id="KW-1185">Reference proteome</keyword>
<dbReference type="InterPro" id="IPR024083">
    <property type="entry name" value="Fumarase/histidase_N"/>
</dbReference>
<feature type="compositionally biased region" description="Low complexity" evidence="10">
    <location>
        <begin position="12"/>
        <end position="25"/>
    </location>
</feature>
<dbReference type="Proteomes" id="UP000295411">
    <property type="component" value="Unassembled WGS sequence"/>
</dbReference>
<dbReference type="GO" id="GO:0019556">
    <property type="term" value="P:L-histidine catabolic process to glutamate and formamide"/>
    <property type="evidence" value="ECO:0007669"/>
    <property type="project" value="UniProtKB-UniPathway"/>
</dbReference>
<dbReference type="InterPro" id="IPR005921">
    <property type="entry name" value="HutH"/>
</dbReference>
<keyword evidence="3 8" id="KW-0369">Histidine metabolism</keyword>
<evidence type="ECO:0000256" key="2">
    <source>
        <dbReference type="ARBA" id="ARBA00012994"/>
    </source>
</evidence>
<comment type="pathway">
    <text evidence="1 8">Amino-acid degradation; L-histidine degradation into L-glutamate; N-formimidoyl-L-glutamate from L-histidine: step 1/3.</text>
</comment>
<dbReference type="Gene3D" id="1.10.275.10">
    <property type="entry name" value="Fumarase/aspartase (N-terminal domain)"/>
    <property type="match status" value="1"/>
</dbReference>
<dbReference type="PANTHER" id="PTHR10362">
    <property type="entry name" value="HISTIDINE AMMONIA-LYASE"/>
    <property type="match status" value="1"/>
</dbReference>
<evidence type="ECO:0000256" key="6">
    <source>
        <dbReference type="NCBIfam" id="TIGR01225"/>
    </source>
</evidence>
<dbReference type="Gene3D" id="1.20.200.10">
    <property type="entry name" value="Fumarase/aspartase (Central domain)"/>
    <property type="match status" value="1"/>
</dbReference>
<dbReference type="EMBL" id="SMTK01000002">
    <property type="protein sequence ID" value="TDK26879.1"/>
    <property type="molecule type" value="Genomic_DNA"/>
</dbReference>
<dbReference type="InterPro" id="IPR008948">
    <property type="entry name" value="L-Aspartase-like"/>
</dbReference>
<reference evidence="11 12" key="1">
    <citation type="submission" date="2019-03" db="EMBL/GenBank/DDBJ databases">
        <title>Arthrobacter sp. nov., an bacterium isolated from biocrust in Mu Us Desert.</title>
        <authorList>
            <person name="Lixiong L."/>
        </authorList>
    </citation>
    <scope>NUCLEOTIDE SEQUENCE [LARGE SCALE GENOMIC DNA]</scope>
    <source>
        <strain evidence="11 12">SLN-3</strain>
    </source>
</reference>
<name>A0A4R5TZZ8_9MICC</name>
<comment type="caution">
    <text evidence="11">The sequence shown here is derived from an EMBL/GenBank/DDBJ whole genome shotgun (WGS) entry which is preliminary data.</text>
</comment>
<dbReference type="GO" id="GO:0019557">
    <property type="term" value="P:L-histidine catabolic process to glutamate and formate"/>
    <property type="evidence" value="ECO:0007669"/>
    <property type="project" value="UniProtKB-UniPathway"/>
</dbReference>
<feature type="region of interest" description="Disordered" evidence="10">
    <location>
        <begin position="1"/>
        <end position="36"/>
    </location>
</feature>
<dbReference type="FunFam" id="1.10.275.10:FF:000005">
    <property type="entry name" value="Histidine ammonia-lyase"/>
    <property type="match status" value="1"/>
</dbReference>
<dbReference type="NCBIfam" id="TIGR01225">
    <property type="entry name" value="hutH"/>
    <property type="match status" value="1"/>
</dbReference>
<evidence type="ECO:0000256" key="7">
    <source>
        <dbReference type="RuleBase" id="RU003954"/>
    </source>
</evidence>
<dbReference type="NCBIfam" id="NF006871">
    <property type="entry name" value="PRK09367.1"/>
    <property type="match status" value="1"/>
</dbReference>
<dbReference type="EC" id="4.3.1.3" evidence="2 6"/>
<evidence type="ECO:0000256" key="10">
    <source>
        <dbReference type="SAM" id="MobiDB-lite"/>
    </source>
</evidence>
<comment type="catalytic activity">
    <reaction evidence="5 8">
        <text>L-histidine = trans-urocanate + NH4(+)</text>
        <dbReference type="Rhea" id="RHEA:21232"/>
        <dbReference type="ChEBI" id="CHEBI:17771"/>
        <dbReference type="ChEBI" id="CHEBI:28938"/>
        <dbReference type="ChEBI" id="CHEBI:57595"/>
        <dbReference type="EC" id="4.3.1.3"/>
    </reaction>
</comment>
<comment type="similarity">
    <text evidence="7">Belongs to the PAL/histidase family.</text>
</comment>
<dbReference type="CDD" id="cd00332">
    <property type="entry name" value="PAL-HAL"/>
    <property type="match status" value="1"/>
</dbReference>
<dbReference type="Pfam" id="PF00221">
    <property type="entry name" value="Lyase_aromatic"/>
    <property type="match status" value="1"/>
</dbReference>
<evidence type="ECO:0000256" key="5">
    <source>
        <dbReference type="ARBA" id="ARBA00049269"/>
    </source>
</evidence>
<evidence type="ECO:0000256" key="8">
    <source>
        <dbReference type="RuleBase" id="RU004479"/>
    </source>
</evidence>
<accession>A0A4R5TZZ8</accession>
<dbReference type="InterPro" id="IPR001106">
    <property type="entry name" value="Aromatic_Lyase"/>
</dbReference>
<evidence type="ECO:0000256" key="4">
    <source>
        <dbReference type="ARBA" id="ARBA00023239"/>
    </source>
</evidence>
<dbReference type="GO" id="GO:0004397">
    <property type="term" value="F:histidine ammonia-lyase activity"/>
    <property type="evidence" value="ECO:0007669"/>
    <property type="project" value="UniProtKB-UniRule"/>
</dbReference>
<dbReference type="RefSeq" id="WP_133403230.1">
    <property type="nucleotide sequence ID" value="NZ_SMTK01000002.1"/>
</dbReference>
<dbReference type="SUPFAM" id="SSF48557">
    <property type="entry name" value="L-aspartase-like"/>
    <property type="match status" value="1"/>
</dbReference>
<dbReference type="AlphaFoldDB" id="A0A4R5TZZ8"/>
<dbReference type="UniPathway" id="UPA00379">
    <property type="reaction ID" value="UER00549"/>
</dbReference>
<feature type="compositionally biased region" description="Polar residues" evidence="10">
    <location>
        <begin position="1"/>
        <end position="11"/>
    </location>
</feature>
<evidence type="ECO:0000313" key="12">
    <source>
        <dbReference type="Proteomes" id="UP000295411"/>
    </source>
</evidence>
<dbReference type="OrthoDB" id="9806955at2"/>
<evidence type="ECO:0000313" key="11">
    <source>
        <dbReference type="EMBL" id="TDK26879.1"/>
    </source>
</evidence>
<evidence type="ECO:0000256" key="1">
    <source>
        <dbReference type="ARBA" id="ARBA00005113"/>
    </source>
</evidence>
<comment type="subcellular location">
    <subcellularLocation>
        <location evidence="9">Cytoplasm</location>
    </subcellularLocation>
</comment>
<dbReference type="PROSITE" id="PS00488">
    <property type="entry name" value="PAL_HISTIDASE"/>
    <property type="match status" value="1"/>
</dbReference>
<gene>
    <name evidence="11" type="primary">hutH</name>
    <name evidence="11" type="ORF">E2F48_06880</name>
</gene>
<sequence length="550" mass="56862">MTAEHTAQGTTGTLPSAPAPGSATAGRGGGPIRIGTGPLTPAEVVAIARYGAQVELDGDALEAMAASRRVVDQLAGDTTPHYGVSTGFGALATKHIPPAQRTQLQRSLIRSHAASSGAEVDREVVRGLMLGRLSTMATGRTGVRPVVAETYAAMLNAGITPVIGEYGSLGCSGDLAPLSHVALALMGEGTVRTPDGSAASAAEALAAAGIAPVELREKEGLALINGTDGMLGMLVLAADDLHRLLKTADLAAAMSVEGLLCTDAVFAADLHELRPHPGQRDSAANIRALLKDSGLIAAELTAETGRHRFTRVQDAYSLRCAPQVHGAARATLAHGNSVAGIELGSAIDNPVITPDGRIESNGNFHGAPVGYVLDFLAIAVADVASMSERRTDRFLDKARNHGLNAFLADDPGVDSGHMIAQYTQAGIVSELKRLANPASVDSIPSSAMQEDHVSMGWAAGLKLRRSLDGLTRVLAIEILTAARALDLRDGGLVTARSSEAITAVRRVLRRDIEGPGTDRYLAPEIEAARVLVDNGALIAAAEEALRTGLL</sequence>
<evidence type="ECO:0000256" key="3">
    <source>
        <dbReference type="ARBA" id="ARBA00022808"/>
    </source>
</evidence>
<keyword evidence="4 7" id="KW-0456">Lyase</keyword>
<protein>
    <recommendedName>
        <fullName evidence="2 6">Histidine ammonia-lyase</fullName>
        <ecNumber evidence="2 6">4.3.1.3</ecNumber>
    </recommendedName>
</protein>
<proteinExistence type="inferred from homology"/>
<organism evidence="11 12">
    <name type="scientific">Arthrobacter crusticola</name>
    <dbReference type="NCBI Taxonomy" id="2547960"/>
    <lineage>
        <taxon>Bacteria</taxon>
        <taxon>Bacillati</taxon>
        <taxon>Actinomycetota</taxon>
        <taxon>Actinomycetes</taxon>
        <taxon>Micrococcales</taxon>
        <taxon>Micrococcaceae</taxon>
        <taxon>Arthrobacter</taxon>
    </lineage>
</organism>